<dbReference type="OrthoDB" id="5876800at2759"/>
<evidence type="ECO:0000256" key="10">
    <source>
        <dbReference type="SAM" id="MobiDB-lite"/>
    </source>
</evidence>
<evidence type="ECO:0000256" key="7">
    <source>
        <dbReference type="ARBA" id="ARBA00023015"/>
    </source>
</evidence>
<dbReference type="EMBL" id="WVUK01000056">
    <property type="protein sequence ID" value="KAF7493004.1"/>
    <property type="molecule type" value="Genomic_DNA"/>
</dbReference>
<keyword evidence="9" id="KW-0539">Nucleus</keyword>
<dbReference type="InterPro" id="IPR041070">
    <property type="entry name" value="JHD"/>
</dbReference>
<evidence type="ECO:0000313" key="12">
    <source>
        <dbReference type="EMBL" id="KAF7493004.1"/>
    </source>
</evidence>
<dbReference type="SMART" id="SM00558">
    <property type="entry name" value="JmjC"/>
    <property type="match status" value="1"/>
</dbReference>
<evidence type="ECO:0000256" key="8">
    <source>
        <dbReference type="ARBA" id="ARBA00023163"/>
    </source>
</evidence>
<dbReference type="AlphaFoldDB" id="A0A834VFB6"/>
<evidence type="ECO:0000256" key="2">
    <source>
        <dbReference type="ARBA" id="ARBA00022723"/>
    </source>
</evidence>
<evidence type="ECO:0000256" key="1">
    <source>
        <dbReference type="ARBA" id="ARBA00004123"/>
    </source>
</evidence>
<dbReference type="GO" id="GO:0032259">
    <property type="term" value="P:methylation"/>
    <property type="evidence" value="ECO:0007669"/>
    <property type="project" value="UniProtKB-KW"/>
</dbReference>
<protein>
    <submittedName>
        <fullName evidence="12">Lysine-specific demethylase 7A</fullName>
    </submittedName>
</protein>
<reference evidence="14" key="1">
    <citation type="journal article" date="2020" name="PLoS Negl. Trop. Dis.">
        <title>High-quality nuclear genome for Sarcoptes scabiei-A critical resource for a neglected parasite.</title>
        <authorList>
            <person name="Korhonen P.K."/>
            <person name="Gasser R.B."/>
            <person name="Ma G."/>
            <person name="Wang T."/>
            <person name="Stroehlein A.J."/>
            <person name="Young N.D."/>
            <person name="Ang C.S."/>
            <person name="Fernando D.D."/>
            <person name="Lu H.C."/>
            <person name="Taylor S."/>
            <person name="Reynolds S.L."/>
            <person name="Mofiz E."/>
            <person name="Najaraj S.H."/>
            <person name="Gowda H."/>
            <person name="Madugundu A."/>
            <person name="Renuse S."/>
            <person name="Holt D."/>
            <person name="Pandey A."/>
            <person name="Papenfuss A.T."/>
            <person name="Fischer K."/>
        </authorList>
    </citation>
    <scope>NUCLEOTIDE SEQUENCE [LARGE SCALE GENOMIC DNA]</scope>
</reference>
<evidence type="ECO:0000256" key="6">
    <source>
        <dbReference type="ARBA" id="ARBA00023004"/>
    </source>
</evidence>
<proteinExistence type="predicted"/>
<comment type="subcellular location">
    <subcellularLocation>
        <location evidence="1">Nucleus</location>
    </subcellularLocation>
</comment>
<evidence type="ECO:0000313" key="14">
    <source>
        <dbReference type="Proteomes" id="UP000070412"/>
    </source>
</evidence>
<reference evidence="13" key="3">
    <citation type="submission" date="2022-06" db="UniProtKB">
        <authorList>
            <consortium name="EnsemblMetazoa"/>
        </authorList>
    </citation>
    <scope>IDENTIFICATION</scope>
</reference>
<keyword evidence="14" id="KW-1185">Reference proteome</keyword>
<feature type="compositionally biased region" description="Polar residues" evidence="10">
    <location>
        <begin position="620"/>
        <end position="636"/>
    </location>
</feature>
<keyword evidence="4" id="KW-0223">Dioxygenase</keyword>
<organism evidence="12">
    <name type="scientific">Sarcoptes scabiei</name>
    <name type="common">Itch mite</name>
    <name type="synonym">Acarus scabiei</name>
    <dbReference type="NCBI Taxonomy" id="52283"/>
    <lineage>
        <taxon>Eukaryota</taxon>
        <taxon>Metazoa</taxon>
        <taxon>Ecdysozoa</taxon>
        <taxon>Arthropoda</taxon>
        <taxon>Chelicerata</taxon>
        <taxon>Arachnida</taxon>
        <taxon>Acari</taxon>
        <taxon>Acariformes</taxon>
        <taxon>Sarcoptiformes</taxon>
        <taxon>Astigmata</taxon>
        <taxon>Psoroptidia</taxon>
        <taxon>Sarcoptoidea</taxon>
        <taxon>Sarcoptidae</taxon>
        <taxon>Sarcoptinae</taxon>
        <taxon>Sarcoptes</taxon>
    </lineage>
</organism>
<evidence type="ECO:0000256" key="3">
    <source>
        <dbReference type="ARBA" id="ARBA00022853"/>
    </source>
</evidence>
<dbReference type="PROSITE" id="PS51184">
    <property type="entry name" value="JMJC"/>
    <property type="match status" value="1"/>
</dbReference>
<feature type="compositionally biased region" description="Low complexity" evidence="10">
    <location>
        <begin position="643"/>
        <end position="664"/>
    </location>
</feature>
<dbReference type="Proteomes" id="UP000070412">
    <property type="component" value="Unassembled WGS sequence"/>
</dbReference>
<dbReference type="Gene3D" id="2.60.120.650">
    <property type="entry name" value="Cupin"/>
    <property type="match status" value="1"/>
</dbReference>
<keyword evidence="7" id="KW-0805">Transcription regulation</keyword>
<keyword evidence="6" id="KW-0408">Iron</keyword>
<keyword evidence="12" id="KW-0489">Methyltransferase</keyword>
<dbReference type="SUPFAM" id="SSF57903">
    <property type="entry name" value="FYVE/PHD zinc finger"/>
    <property type="match status" value="1"/>
</dbReference>
<dbReference type="Pfam" id="PF02373">
    <property type="entry name" value="JmjC"/>
    <property type="match status" value="1"/>
</dbReference>
<dbReference type="GO" id="GO:0051213">
    <property type="term" value="F:dioxygenase activity"/>
    <property type="evidence" value="ECO:0007669"/>
    <property type="project" value="UniProtKB-KW"/>
</dbReference>
<dbReference type="GO" id="GO:0008168">
    <property type="term" value="F:methyltransferase activity"/>
    <property type="evidence" value="ECO:0007669"/>
    <property type="project" value="UniProtKB-KW"/>
</dbReference>
<dbReference type="InterPro" id="IPR011011">
    <property type="entry name" value="Znf_FYVE_PHD"/>
</dbReference>
<dbReference type="GO" id="GO:0006325">
    <property type="term" value="P:chromatin organization"/>
    <property type="evidence" value="ECO:0007669"/>
    <property type="project" value="UniProtKB-KW"/>
</dbReference>
<feature type="compositionally biased region" description="Basic residues" evidence="10">
    <location>
        <begin position="533"/>
        <end position="544"/>
    </location>
</feature>
<dbReference type="Pfam" id="PF17811">
    <property type="entry name" value="JHD"/>
    <property type="match status" value="1"/>
</dbReference>
<evidence type="ECO:0000256" key="9">
    <source>
        <dbReference type="ARBA" id="ARBA00023242"/>
    </source>
</evidence>
<feature type="compositionally biased region" description="Low complexity" evidence="10">
    <location>
        <begin position="601"/>
        <end position="612"/>
    </location>
</feature>
<dbReference type="EnsemblMetazoa" id="SSS_7766s_mrna">
    <property type="protein sequence ID" value="KAF7493004.1"/>
    <property type="gene ID" value="SSS_7766"/>
</dbReference>
<dbReference type="PANTHER" id="PTHR23123">
    <property type="entry name" value="PHD/F-BOX CONTAINING PROTEIN"/>
    <property type="match status" value="1"/>
</dbReference>
<reference evidence="12" key="2">
    <citation type="submission" date="2020-01" db="EMBL/GenBank/DDBJ databases">
        <authorList>
            <person name="Korhonen P.K.K."/>
            <person name="Guangxu M.G."/>
            <person name="Wang T.W."/>
            <person name="Stroehlein A.J.S."/>
            <person name="Young N.D."/>
            <person name="Ang C.-S.A."/>
            <person name="Fernando D.W.F."/>
            <person name="Lu H.L."/>
            <person name="Taylor S.T."/>
            <person name="Ehtesham M.E.M."/>
            <person name="Najaraj S.H.N."/>
            <person name="Harsha G.H.G."/>
            <person name="Madugundu A.M."/>
            <person name="Renuse S.R."/>
            <person name="Holt D.H."/>
            <person name="Pandey A.P."/>
            <person name="Papenfuss A.P."/>
            <person name="Gasser R.B.G."/>
            <person name="Fischer K.F."/>
        </authorList>
    </citation>
    <scope>NUCLEOTIDE SEQUENCE</scope>
    <source>
        <strain evidence="12">SSS_KF_BRIS2020</strain>
    </source>
</reference>
<accession>A0A834VFB6</accession>
<keyword evidence="3" id="KW-0156">Chromatin regulator</keyword>
<keyword evidence="8" id="KW-0804">Transcription</keyword>
<evidence type="ECO:0000259" key="11">
    <source>
        <dbReference type="PROSITE" id="PS51184"/>
    </source>
</evidence>
<dbReference type="InterPro" id="IPR003347">
    <property type="entry name" value="JmjC_dom"/>
</dbReference>
<keyword evidence="12" id="KW-0808">Transferase</keyword>
<dbReference type="GO" id="GO:0005634">
    <property type="term" value="C:nucleus"/>
    <property type="evidence" value="ECO:0007669"/>
    <property type="project" value="UniProtKB-SubCell"/>
</dbReference>
<keyword evidence="5" id="KW-0560">Oxidoreductase</keyword>
<feature type="domain" description="JmjC" evidence="11">
    <location>
        <begin position="196"/>
        <end position="351"/>
    </location>
</feature>
<evidence type="ECO:0000256" key="5">
    <source>
        <dbReference type="ARBA" id="ARBA00023002"/>
    </source>
</evidence>
<keyword evidence="2" id="KW-0479">Metal-binding</keyword>
<dbReference type="InterPro" id="IPR050690">
    <property type="entry name" value="JHDM1_Histone_Demethylase"/>
</dbReference>
<feature type="compositionally biased region" description="Basic residues" evidence="10">
    <location>
        <begin position="682"/>
        <end position="691"/>
    </location>
</feature>
<dbReference type="GO" id="GO:0046872">
    <property type="term" value="F:metal ion binding"/>
    <property type="evidence" value="ECO:0007669"/>
    <property type="project" value="UniProtKB-KW"/>
</dbReference>
<dbReference type="SUPFAM" id="SSF51197">
    <property type="entry name" value="Clavaminate synthase-like"/>
    <property type="match status" value="1"/>
</dbReference>
<name>A0A834VFB6_SARSC</name>
<feature type="region of interest" description="Disordered" evidence="10">
    <location>
        <begin position="533"/>
        <end position="691"/>
    </location>
</feature>
<dbReference type="Gene3D" id="1.20.58.1360">
    <property type="match status" value="1"/>
</dbReference>
<gene>
    <name evidence="12" type="ORF">SSS_7766</name>
</gene>
<evidence type="ECO:0000256" key="4">
    <source>
        <dbReference type="ARBA" id="ARBA00022964"/>
    </source>
</evidence>
<sequence>MASCICGHSSEKDVHSIKCNNCQRLIHLKCANLLAHQVEETQIFYCQICRPYTGPSILKTITNSHRHNRNAENAENLPIQTGTPDFINFMKKNQAISEAKPTEIRKMRGQQLTFKELILTGFDRPILVETTNGLEISLESDFNFETISKYYAGGNLIDAIEVTRQIKIKHQFAYLLAQFELDKDDRRDVYSFRINMSKDSFKHENFHPPRIVQRLSWIDMYWPDVAFKPRLSRYCFCSMQNAYNDFHIDIGGASAWFHLIEGEQIFYLIEPNENNLASFEKWIQSDNLHEIMFCKNVETLFKIKISKGQTIFIPNGWIYSVLSLQDTLAFGGYFFHSLNIAKQISINDFLRSLKKPELDFQSFELINWYAAPNILKLAKESLKNQPPKHLSKGIEVLIEKLRLWLHKSKSKRNDNQMLTPKAINCAKIIRDLSRCQKKKKKLSKDLILKTKIKERKSSLTELDPIREEKTTTELPFNPEEAKIKDLVETGESNNLKLKFNMKLAQNVIRKSLDDPYSLDDDEQEMKLLESKSHLIKTKTKRKHPENKALSGDVSSTQKQSDYYYMDIAPLEGQRHRKDHDGTEEDDETWEPVKDKNRQKKSTSNNNKSINHSQSKKNEKQSNFSSMSYSTHRSGVGNNDDDNNNNNTSNINNNNEKISSSSSTTALSAAKKYKKGQATPKQRLAKKLKMSR</sequence>
<evidence type="ECO:0000313" key="13">
    <source>
        <dbReference type="EnsemblMetazoa" id="KAF7493004.1"/>
    </source>
</evidence>